<dbReference type="Proteomes" id="UP000000379">
    <property type="component" value="Chromosome"/>
</dbReference>
<dbReference type="HOGENOM" id="CLU_1359920_0_0_0"/>
<organism evidence="2 3">
    <name type="scientific">Truepera radiovictrix (strain DSM 17093 / CIP 108686 / LMG 22925 / RQ-24)</name>
    <dbReference type="NCBI Taxonomy" id="649638"/>
    <lineage>
        <taxon>Bacteria</taxon>
        <taxon>Thermotogati</taxon>
        <taxon>Deinococcota</taxon>
        <taxon>Deinococci</taxon>
        <taxon>Trueperales</taxon>
        <taxon>Trueperaceae</taxon>
        <taxon>Truepera</taxon>
    </lineage>
</organism>
<gene>
    <name evidence="2" type="ordered locus">Trad_2204</name>
</gene>
<evidence type="ECO:0000313" key="3">
    <source>
        <dbReference type="Proteomes" id="UP000000379"/>
    </source>
</evidence>
<feature type="region of interest" description="Disordered" evidence="1">
    <location>
        <begin position="176"/>
        <end position="201"/>
    </location>
</feature>
<dbReference type="Pfam" id="PF12277">
    <property type="entry name" value="DUF3618"/>
    <property type="match status" value="1"/>
</dbReference>
<proteinExistence type="predicted"/>
<dbReference type="STRING" id="649638.Trad_2204"/>
<name>D7CRY7_TRURR</name>
<sequence length="201" mass="21523">MSDRSSAQRDPYADKSVREIEEEIARTREALSRDLDDLGWHLSPERFAAQARGAVQRAQDAALKSTHELSDKLLERTTASGAGLAQTLQHHALPVTLVGLGVAVLAMGGDEAHRRGRDARTVMVSPQGTGAYPATPQRARRGRRKGLGGLIDRRPVAAGAVTVLAGLLVGLALPAEERQSAPPPAEPRPSRTSRVVRARRA</sequence>
<reference evidence="2 3" key="2">
    <citation type="journal article" date="2011" name="Stand. Genomic Sci.">
        <title>Complete genome sequence of Truepera radiovictrix type strain (RQ-24).</title>
        <authorList>
            <person name="Ivanova N."/>
            <person name="Rohde C."/>
            <person name="Munk C."/>
            <person name="Nolan M."/>
            <person name="Lucas S."/>
            <person name="Del Rio T.G."/>
            <person name="Tice H."/>
            <person name="Deshpande S."/>
            <person name="Cheng J.F."/>
            <person name="Tapia R."/>
            <person name="Han C."/>
            <person name="Goodwin L."/>
            <person name="Pitluck S."/>
            <person name="Liolios K."/>
            <person name="Mavromatis K."/>
            <person name="Mikhailova N."/>
            <person name="Pati A."/>
            <person name="Chen A."/>
            <person name="Palaniappan K."/>
            <person name="Land M."/>
            <person name="Hauser L."/>
            <person name="Chang Y.J."/>
            <person name="Jeffries C.D."/>
            <person name="Brambilla E."/>
            <person name="Rohde M."/>
            <person name="Goker M."/>
            <person name="Tindall B.J."/>
            <person name="Woyke T."/>
            <person name="Bristow J."/>
            <person name="Eisen J.A."/>
            <person name="Markowitz V."/>
            <person name="Hugenholtz P."/>
            <person name="Kyrpides N.C."/>
            <person name="Klenk H.P."/>
            <person name="Lapidus A."/>
        </authorList>
    </citation>
    <scope>NUCLEOTIDE SEQUENCE [LARGE SCALE GENOMIC DNA]</scope>
    <source>
        <strain evidence="3">DSM 17093 / CIP 108686 / LMG 22925 / RQ-24</strain>
    </source>
</reference>
<dbReference type="KEGG" id="tra:Trad_2204"/>
<dbReference type="AlphaFoldDB" id="D7CRY7"/>
<keyword evidence="3" id="KW-1185">Reference proteome</keyword>
<evidence type="ECO:0000313" key="2">
    <source>
        <dbReference type="EMBL" id="ADI15315.1"/>
    </source>
</evidence>
<evidence type="ECO:0000256" key="1">
    <source>
        <dbReference type="SAM" id="MobiDB-lite"/>
    </source>
</evidence>
<accession>D7CRY7</accession>
<evidence type="ECO:0008006" key="4">
    <source>
        <dbReference type="Google" id="ProtNLM"/>
    </source>
</evidence>
<dbReference type="EMBL" id="CP002049">
    <property type="protein sequence ID" value="ADI15315.1"/>
    <property type="molecule type" value="Genomic_DNA"/>
</dbReference>
<reference evidence="3" key="1">
    <citation type="submission" date="2010-05" db="EMBL/GenBank/DDBJ databases">
        <title>The complete genome of Truepera radiovictris DSM 17093.</title>
        <authorList>
            <consortium name="US DOE Joint Genome Institute (JGI-PGF)"/>
            <person name="Lucas S."/>
            <person name="Copeland A."/>
            <person name="Lapidus A."/>
            <person name="Glavina del Rio T."/>
            <person name="Dalin E."/>
            <person name="Tice H."/>
            <person name="Bruce D."/>
            <person name="Goodwin L."/>
            <person name="Pitluck S."/>
            <person name="Kyrpides N."/>
            <person name="Mavromatis K."/>
            <person name="Ovchinnikova G."/>
            <person name="Munk A.C."/>
            <person name="Detter J.C."/>
            <person name="Han C."/>
            <person name="Tapia R."/>
            <person name="Land M."/>
            <person name="Hauser L."/>
            <person name="Markowitz V."/>
            <person name="Cheng J.-F."/>
            <person name="Hugenholtz P."/>
            <person name="Woyke T."/>
            <person name="Wu D."/>
            <person name="Tindall B."/>
            <person name="Pomrenke H.G."/>
            <person name="Brambilla E."/>
            <person name="Klenk H.-P."/>
            <person name="Eisen J.A."/>
        </authorList>
    </citation>
    <scope>NUCLEOTIDE SEQUENCE [LARGE SCALE GENOMIC DNA]</scope>
    <source>
        <strain evidence="3">DSM 17093 / CIP 108686 / LMG 22925 / RQ-24</strain>
    </source>
</reference>
<protein>
    <recommendedName>
        <fullName evidence="4">DUF3618 domain-containing protein</fullName>
    </recommendedName>
</protein>
<dbReference type="InterPro" id="IPR022062">
    <property type="entry name" value="DUF3618"/>
</dbReference>
<dbReference type="RefSeq" id="WP_013178679.1">
    <property type="nucleotide sequence ID" value="NC_014221.1"/>
</dbReference>